<dbReference type="PANTHER" id="PTHR30055:SF151">
    <property type="entry name" value="TRANSCRIPTIONAL REGULATORY PROTEIN"/>
    <property type="match status" value="1"/>
</dbReference>
<dbReference type="InterPro" id="IPR036271">
    <property type="entry name" value="Tet_transcr_reg_TetR-rel_C_sf"/>
</dbReference>
<keyword evidence="8" id="KW-1185">Reference proteome</keyword>
<evidence type="ECO:0000256" key="2">
    <source>
        <dbReference type="ARBA" id="ARBA00023125"/>
    </source>
</evidence>
<comment type="caution">
    <text evidence="7">The sequence shown here is derived from an EMBL/GenBank/DDBJ whole genome shotgun (WGS) entry which is preliminary data.</text>
</comment>
<reference evidence="7 8" key="1">
    <citation type="journal article" date="2019" name="Int. J. Syst. Evol. Microbiol.">
        <title>The Global Catalogue of Microorganisms (GCM) 10K type strain sequencing project: providing services to taxonomists for standard genome sequencing and annotation.</title>
        <authorList>
            <consortium name="The Broad Institute Genomics Platform"/>
            <consortium name="The Broad Institute Genome Sequencing Center for Infectious Disease"/>
            <person name="Wu L."/>
            <person name="Ma J."/>
        </authorList>
    </citation>
    <scope>NUCLEOTIDE SEQUENCE [LARGE SCALE GENOMIC DNA]</scope>
    <source>
        <strain evidence="7 8">JCM 11117</strain>
    </source>
</reference>
<evidence type="ECO:0000256" key="5">
    <source>
        <dbReference type="SAM" id="MobiDB-lite"/>
    </source>
</evidence>
<proteinExistence type="predicted"/>
<evidence type="ECO:0000313" key="7">
    <source>
        <dbReference type="EMBL" id="GAA0945237.1"/>
    </source>
</evidence>
<dbReference type="PROSITE" id="PS50977">
    <property type="entry name" value="HTH_TETR_2"/>
    <property type="match status" value="1"/>
</dbReference>
<dbReference type="InterPro" id="IPR009057">
    <property type="entry name" value="Homeodomain-like_sf"/>
</dbReference>
<dbReference type="SUPFAM" id="SSF46689">
    <property type="entry name" value="Homeodomain-like"/>
    <property type="match status" value="1"/>
</dbReference>
<evidence type="ECO:0000313" key="8">
    <source>
        <dbReference type="Proteomes" id="UP001499967"/>
    </source>
</evidence>
<dbReference type="InterPro" id="IPR050109">
    <property type="entry name" value="HTH-type_TetR-like_transc_reg"/>
</dbReference>
<dbReference type="EMBL" id="BAAAHP010000117">
    <property type="protein sequence ID" value="GAA0945237.1"/>
    <property type="molecule type" value="Genomic_DNA"/>
</dbReference>
<feature type="region of interest" description="Disordered" evidence="5">
    <location>
        <begin position="177"/>
        <end position="210"/>
    </location>
</feature>
<dbReference type="Pfam" id="PF00440">
    <property type="entry name" value="TetR_N"/>
    <property type="match status" value="1"/>
</dbReference>
<dbReference type="Pfam" id="PF02909">
    <property type="entry name" value="TetR_C_1"/>
    <property type="match status" value="1"/>
</dbReference>
<protein>
    <submittedName>
        <fullName evidence="7">TetR/AcrR family transcriptional regulator</fullName>
    </submittedName>
</protein>
<name>A0ABN1QNG3_9PSEU</name>
<feature type="DNA-binding region" description="H-T-H motif" evidence="4">
    <location>
        <begin position="31"/>
        <end position="50"/>
    </location>
</feature>
<evidence type="ECO:0000256" key="1">
    <source>
        <dbReference type="ARBA" id="ARBA00023015"/>
    </source>
</evidence>
<dbReference type="InterPro" id="IPR001647">
    <property type="entry name" value="HTH_TetR"/>
</dbReference>
<dbReference type="Proteomes" id="UP001499967">
    <property type="component" value="Unassembled WGS sequence"/>
</dbReference>
<organism evidence="7 8">
    <name type="scientific">Pseudonocardia zijingensis</name>
    <dbReference type="NCBI Taxonomy" id="153376"/>
    <lineage>
        <taxon>Bacteria</taxon>
        <taxon>Bacillati</taxon>
        <taxon>Actinomycetota</taxon>
        <taxon>Actinomycetes</taxon>
        <taxon>Pseudonocardiales</taxon>
        <taxon>Pseudonocardiaceae</taxon>
        <taxon>Pseudonocardia</taxon>
    </lineage>
</organism>
<sequence length="210" mass="22513">MRRGRRPSLALDRIAAVTVEIADAEGPAAVSMPRVAEGLGVSKMALYRYVRAKADLLAVAVDAAQADPPDLTGAGEGWRPRLEWWARCRHEVWRRHPWLPAAVPGDRVLGPNELGWIDRATAVLETTGLDGGQRLDAVLLLAATTVPRPDGERASGFGVQVVLDGLAAAIRAADTVYDGNGSTAPVEERERDRRGTGRRGSGRDRRAALG</sequence>
<dbReference type="Gene3D" id="1.10.357.10">
    <property type="entry name" value="Tetracycline Repressor, domain 2"/>
    <property type="match status" value="1"/>
</dbReference>
<gene>
    <name evidence="7" type="ORF">GCM10009559_43310</name>
</gene>
<dbReference type="PANTHER" id="PTHR30055">
    <property type="entry name" value="HTH-TYPE TRANSCRIPTIONAL REGULATOR RUTR"/>
    <property type="match status" value="1"/>
</dbReference>
<evidence type="ECO:0000256" key="4">
    <source>
        <dbReference type="PROSITE-ProRule" id="PRU00335"/>
    </source>
</evidence>
<keyword evidence="1" id="KW-0805">Transcription regulation</keyword>
<dbReference type="SUPFAM" id="SSF48498">
    <property type="entry name" value="Tetracyclin repressor-like, C-terminal domain"/>
    <property type="match status" value="1"/>
</dbReference>
<dbReference type="RefSeq" id="WP_343943304.1">
    <property type="nucleotide sequence ID" value="NZ_BAAAHP010000117.1"/>
</dbReference>
<accession>A0ABN1QNG3</accession>
<dbReference type="InterPro" id="IPR004111">
    <property type="entry name" value="Repressor_TetR_C"/>
</dbReference>
<feature type="domain" description="HTH tetR-type" evidence="6">
    <location>
        <begin position="8"/>
        <end position="68"/>
    </location>
</feature>
<feature type="compositionally biased region" description="Basic and acidic residues" evidence="5">
    <location>
        <begin position="186"/>
        <end position="210"/>
    </location>
</feature>
<keyword evidence="3" id="KW-0804">Transcription</keyword>
<keyword evidence="2 4" id="KW-0238">DNA-binding</keyword>
<evidence type="ECO:0000256" key="3">
    <source>
        <dbReference type="ARBA" id="ARBA00023163"/>
    </source>
</evidence>
<evidence type="ECO:0000259" key="6">
    <source>
        <dbReference type="PROSITE" id="PS50977"/>
    </source>
</evidence>